<name>A0A2P2JTH5_RHIMU</name>
<reference evidence="10" key="1">
    <citation type="submission" date="2018-02" db="EMBL/GenBank/DDBJ databases">
        <title>Rhizophora mucronata_Transcriptome.</title>
        <authorList>
            <person name="Meera S.P."/>
            <person name="Sreeshan A."/>
            <person name="Augustine A."/>
        </authorList>
    </citation>
    <scope>NUCLEOTIDE SEQUENCE</scope>
    <source>
        <tissue evidence="10">Leaf</tissue>
    </source>
</reference>
<feature type="domain" description="Cytochrome b5 heme-binding" evidence="9">
    <location>
        <begin position="4"/>
        <end position="80"/>
    </location>
</feature>
<evidence type="ECO:0000256" key="3">
    <source>
        <dbReference type="ARBA" id="ARBA00022692"/>
    </source>
</evidence>
<evidence type="ECO:0000256" key="7">
    <source>
        <dbReference type="ARBA" id="ARBA00038168"/>
    </source>
</evidence>
<evidence type="ECO:0000256" key="1">
    <source>
        <dbReference type="ARBA" id="ARBA00004370"/>
    </source>
</evidence>
<dbReference type="PANTHER" id="PTHR19359">
    <property type="entry name" value="CYTOCHROME B5"/>
    <property type="match status" value="1"/>
</dbReference>
<protein>
    <submittedName>
        <fullName evidence="10">Uncharacterized protein MANES_18G044000</fullName>
    </submittedName>
</protein>
<keyword evidence="8" id="KW-1133">Transmembrane helix</keyword>
<dbReference type="GO" id="GO:0016020">
    <property type="term" value="C:membrane"/>
    <property type="evidence" value="ECO:0007669"/>
    <property type="project" value="UniProtKB-SubCell"/>
</dbReference>
<evidence type="ECO:0000256" key="6">
    <source>
        <dbReference type="ARBA" id="ARBA00023136"/>
    </source>
</evidence>
<evidence type="ECO:0000256" key="4">
    <source>
        <dbReference type="ARBA" id="ARBA00022723"/>
    </source>
</evidence>
<evidence type="ECO:0000259" key="9">
    <source>
        <dbReference type="PROSITE" id="PS50255"/>
    </source>
</evidence>
<dbReference type="AlphaFoldDB" id="A0A2P2JTH5"/>
<feature type="transmembrane region" description="Helical" evidence="8">
    <location>
        <begin position="114"/>
        <end position="133"/>
    </location>
</feature>
<dbReference type="EMBL" id="GGEC01016300">
    <property type="protein sequence ID" value="MBW96783.1"/>
    <property type="molecule type" value="Transcribed_RNA"/>
</dbReference>
<accession>A0A2P2JTH5</accession>
<keyword evidence="2 8" id="KW-0349">Heme</keyword>
<sequence>MAQYKLFTLSQVGQHKSKEDCWLVIDGKVLNVSKFLEEHPGGDEVLIQSAGKDATKEFKDVGHSKAAQDLIRKYQVGVVQGYATIADSKDVPFKESKYKEMKAFVTKDNRTSKYAAFLEFFVPLLIAASYFSYSYMARIAN</sequence>
<dbReference type="InterPro" id="IPR001199">
    <property type="entry name" value="Cyt_B5-like_heme/steroid-bd"/>
</dbReference>
<keyword evidence="3 8" id="KW-0812">Transmembrane</keyword>
<dbReference type="InterPro" id="IPR018506">
    <property type="entry name" value="Cyt_B5_heme-BS"/>
</dbReference>
<evidence type="ECO:0000256" key="8">
    <source>
        <dbReference type="RuleBase" id="RU362121"/>
    </source>
</evidence>
<keyword evidence="5 8" id="KW-0408">Iron</keyword>
<dbReference type="SUPFAM" id="SSF55856">
    <property type="entry name" value="Cytochrome b5-like heme/steroid binding domain"/>
    <property type="match status" value="1"/>
</dbReference>
<evidence type="ECO:0000313" key="10">
    <source>
        <dbReference type="EMBL" id="MBW96783.1"/>
    </source>
</evidence>
<dbReference type="PROSITE" id="PS00191">
    <property type="entry name" value="CYTOCHROME_B5_1"/>
    <property type="match status" value="1"/>
</dbReference>
<dbReference type="PRINTS" id="PR00363">
    <property type="entry name" value="CYTOCHROMEB5"/>
</dbReference>
<dbReference type="Pfam" id="PF00173">
    <property type="entry name" value="Cyt-b5"/>
    <property type="match status" value="1"/>
</dbReference>
<organism evidence="10">
    <name type="scientific">Rhizophora mucronata</name>
    <name type="common">Asiatic mangrove</name>
    <dbReference type="NCBI Taxonomy" id="61149"/>
    <lineage>
        <taxon>Eukaryota</taxon>
        <taxon>Viridiplantae</taxon>
        <taxon>Streptophyta</taxon>
        <taxon>Embryophyta</taxon>
        <taxon>Tracheophyta</taxon>
        <taxon>Spermatophyta</taxon>
        <taxon>Magnoliopsida</taxon>
        <taxon>eudicotyledons</taxon>
        <taxon>Gunneridae</taxon>
        <taxon>Pentapetalae</taxon>
        <taxon>rosids</taxon>
        <taxon>fabids</taxon>
        <taxon>Malpighiales</taxon>
        <taxon>Rhizophoraceae</taxon>
        <taxon>Rhizophora</taxon>
    </lineage>
</organism>
<evidence type="ECO:0000256" key="5">
    <source>
        <dbReference type="ARBA" id="ARBA00023004"/>
    </source>
</evidence>
<dbReference type="Gene3D" id="3.10.120.10">
    <property type="entry name" value="Cytochrome b5-like heme/steroid binding domain"/>
    <property type="match status" value="1"/>
</dbReference>
<dbReference type="SMART" id="SM01117">
    <property type="entry name" value="Cyt-b5"/>
    <property type="match status" value="1"/>
</dbReference>
<dbReference type="GO" id="GO:0046872">
    <property type="term" value="F:metal ion binding"/>
    <property type="evidence" value="ECO:0007669"/>
    <property type="project" value="UniProtKB-UniRule"/>
</dbReference>
<dbReference type="GO" id="GO:0020037">
    <property type="term" value="F:heme binding"/>
    <property type="evidence" value="ECO:0007669"/>
    <property type="project" value="UniProtKB-UniRule"/>
</dbReference>
<dbReference type="InterPro" id="IPR050668">
    <property type="entry name" value="Cytochrome_b5"/>
</dbReference>
<keyword evidence="6 8" id="KW-0472">Membrane</keyword>
<dbReference type="InterPro" id="IPR036400">
    <property type="entry name" value="Cyt_B5-like_heme/steroid_sf"/>
</dbReference>
<keyword evidence="4 8" id="KW-0479">Metal-binding</keyword>
<dbReference type="PROSITE" id="PS50255">
    <property type="entry name" value="CYTOCHROME_B5_2"/>
    <property type="match status" value="1"/>
</dbReference>
<comment type="subcellular location">
    <subcellularLocation>
        <location evidence="1">Membrane</location>
    </subcellularLocation>
</comment>
<comment type="similarity">
    <text evidence="7 8">Belongs to the cytochrome b5 family.</text>
</comment>
<proteinExistence type="inferred from homology"/>
<dbReference type="FunFam" id="3.10.120.10:FF:000002">
    <property type="entry name" value="Cytochrome b5 type B"/>
    <property type="match status" value="1"/>
</dbReference>
<evidence type="ECO:0000256" key="2">
    <source>
        <dbReference type="ARBA" id="ARBA00022617"/>
    </source>
</evidence>
<dbReference type="PANTHER" id="PTHR19359:SF14">
    <property type="entry name" value="CYTOCHROME B5 A"/>
    <property type="match status" value="1"/>
</dbReference>